<comment type="caution">
    <text evidence="1">The sequence shown here is derived from an EMBL/GenBank/DDBJ whole genome shotgun (WGS) entry which is preliminary data.</text>
</comment>
<dbReference type="EMBL" id="CAJVPV010009039">
    <property type="protein sequence ID" value="CAG8637652.1"/>
    <property type="molecule type" value="Genomic_DNA"/>
</dbReference>
<sequence>FYLCFDKKETKDFKDIDMNNEKIWCTALAIKYLEVVMFGQFKDEYEMCWKKTNKALKKLVNEKEFDDVLKKAKDWILK</sequence>
<reference evidence="1" key="1">
    <citation type="submission" date="2021-06" db="EMBL/GenBank/DDBJ databases">
        <authorList>
            <person name="Kallberg Y."/>
            <person name="Tangrot J."/>
            <person name="Rosling A."/>
        </authorList>
    </citation>
    <scope>NUCLEOTIDE SEQUENCE</scope>
    <source>
        <strain evidence="1">CL551</strain>
    </source>
</reference>
<accession>A0A9N9DF62</accession>
<evidence type="ECO:0000313" key="1">
    <source>
        <dbReference type="EMBL" id="CAG8637652.1"/>
    </source>
</evidence>
<feature type="non-terminal residue" evidence="1">
    <location>
        <position position="1"/>
    </location>
</feature>
<dbReference type="Proteomes" id="UP000789342">
    <property type="component" value="Unassembled WGS sequence"/>
</dbReference>
<dbReference type="OrthoDB" id="2436307at2759"/>
<dbReference type="AlphaFoldDB" id="A0A9N9DF62"/>
<organism evidence="1 2">
    <name type="scientific">Acaulospora morrowiae</name>
    <dbReference type="NCBI Taxonomy" id="94023"/>
    <lineage>
        <taxon>Eukaryota</taxon>
        <taxon>Fungi</taxon>
        <taxon>Fungi incertae sedis</taxon>
        <taxon>Mucoromycota</taxon>
        <taxon>Glomeromycotina</taxon>
        <taxon>Glomeromycetes</taxon>
        <taxon>Diversisporales</taxon>
        <taxon>Acaulosporaceae</taxon>
        <taxon>Acaulospora</taxon>
    </lineage>
</organism>
<gene>
    <name evidence="1" type="ORF">AMORRO_LOCUS9375</name>
</gene>
<protein>
    <submittedName>
        <fullName evidence="1">18135_t:CDS:1</fullName>
    </submittedName>
</protein>
<evidence type="ECO:0000313" key="2">
    <source>
        <dbReference type="Proteomes" id="UP000789342"/>
    </source>
</evidence>
<keyword evidence="2" id="KW-1185">Reference proteome</keyword>
<name>A0A9N9DF62_9GLOM</name>
<proteinExistence type="predicted"/>